<organism evidence="2 3">
    <name type="scientific">Pomacea canaliculata</name>
    <name type="common">Golden apple snail</name>
    <dbReference type="NCBI Taxonomy" id="400727"/>
    <lineage>
        <taxon>Eukaryota</taxon>
        <taxon>Metazoa</taxon>
        <taxon>Spiralia</taxon>
        <taxon>Lophotrochozoa</taxon>
        <taxon>Mollusca</taxon>
        <taxon>Gastropoda</taxon>
        <taxon>Caenogastropoda</taxon>
        <taxon>Architaenioglossa</taxon>
        <taxon>Ampullarioidea</taxon>
        <taxon>Ampullariidae</taxon>
        <taxon>Pomacea</taxon>
    </lineage>
</organism>
<gene>
    <name evidence="2" type="ORF">C0Q70_00515</name>
</gene>
<feature type="signal peptide" evidence="1">
    <location>
        <begin position="1"/>
        <end position="20"/>
    </location>
</feature>
<dbReference type="Proteomes" id="UP000245119">
    <property type="component" value="Linkage Group LG1"/>
</dbReference>
<sequence length="232" mass="25348">MMATRVRLIDALVLAATVHAGVMSADDSTDNCRGDCGNDGVCEGDHYCSLIRGEPFCRPCSDIRVHYCHNLTYIKDKIPQCLYYCRSASTEKESQPLMQPNSDTSEKVVVDTEMLFSSPVSRPPTQSDVVYETTSSNTSLKSTSTDNGSHALAVQHRTSEEDLNLNPHSSDHAGCKQETGREDILCDVTTCPSARRVVQSGVVTVVNNPTSEDCKCNRNVVTNVSRHNGDDV</sequence>
<feature type="chain" id="PRO_5015513557" evidence="1">
    <location>
        <begin position="21"/>
        <end position="232"/>
    </location>
</feature>
<dbReference type="EMBL" id="PZQS01000001">
    <property type="protein sequence ID" value="PVD37913.1"/>
    <property type="molecule type" value="Genomic_DNA"/>
</dbReference>
<proteinExistence type="predicted"/>
<accession>A0A2T7PWV4</accession>
<comment type="caution">
    <text evidence="2">The sequence shown here is derived from an EMBL/GenBank/DDBJ whole genome shotgun (WGS) entry which is preliminary data.</text>
</comment>
<evidence type="ECO:0000256" key="1">
    <source>
        <dbReference type="SAM" id="SignalP"/>
    </source>
</evidence>
<dbReference type="AlphaFoldDB" id="A0A2T7PWV4"/>
<reference evidence="2 3" key="1">
    <citation type="submission" date="2018-04" db="EMBL/GenBank/DDBJ databases">
        <title>The genome of golden apple snail Pomacea canaliculata provides insight into stress tolerance and invasive adaptation.</title>
        <authorList>
            <person name="Liu C."/>
            <person name="Liu B."/>
            <person name="Ren Y."/>
            <person name="Zhang Y."/>
            <person name="Wang H."/>
            <person name="Li S."/>
            <person name="Jiang F."/>
            <person name="Yin L."/>
            <person name="Zhang G."/>
            <person name="Qian W."/>
            <person name="Fan W."/>
        </authorList>
    </citation>
    <scope>NUCLEOTIDE SEQUENCE [LARGE SCALE GENOMIC DNA]</scope>
    <source>
        <strain evidence="2">SZHN2017</strain>
        <tissue evidence="2">Muscle</tissue>
    </source>
</reference>
<name>A0A2T7PWV4_POMCA</name>
<evidence type="ECO:0000313" key="3">
    <source>
        <dbReference type="Proteomes" id="UP000245119"/>
    </source>
</evidence>
<keyword evidence="3" id="KW-1185">Reference proteome</keyword>
<protein>
    <submittedName>
        <fullName evidence="2">Uncharacterized protein</fullName>
    </submittedName>
</protein>
<keyword evidence="1" id="KW-0732">Signal</keyword>
<evidence type="ECO:0000313" key="2">
    <source>
        <dbReference type="EMBL" id="PVD37913.1"/>
    </source>
</evidence>